<gene>
    <name evidence="1" type="ORF">G5B05_15965</name>
</gene>
<comment type="caution">
    <text evidence="1">The sequence shown here is derived from an EMBL/GenBank/DDBJ whole genome shotgun (WGS) entry which is preliminary data.</text>
</comment>
<dbReference type="GeneID" id="79854658"/>
<dbReference type="PANTHER" id="PTHR43649">
    <property type="entry name" value="ARABINOSE-BINDING PROTEIN-RELATED"/>
    <property type="match status" value="1"/>
</dbReference>
<dbReference type="PANTHER" id="PTHR43649:SF12">
    <property type="entry name" value="DIACETYLCHITOBIOSE BINDING PROTEIN DASA"/>
    <property type="match status" value="1"/>
</dbReference>
<name>A0ABX2GI02_9FIRM</name>
<reference evidence="1 2" key="1">
    <citation type="journal article" date="2020" name="Cell Host Microbe">
        <title>Functional and Genomic Variation between Human-Derived Isolates of Lachnospiraceae Reveals Inter- and Intra-Species Diversity.</title>
        <authorList>
            <person name="Sorbara M.T."/>
            <person name="Littmann E.R."/>
            <person name="Fontana E."/>
            <person name="Moody T.U."/>
            <person name="Kohout C.E."/>
            <person name="Gjonbalaj M."/>
            <person name="Eaton V."/>
            <person name="Seok R."/>
            <person name="Leiner I.M."/>
            <person name="Pamer E.G."/>
        </authorList>
    </citation>
    <scope>NUCLEOTIDE SEQUENCE [LARGE SCALE GENOMIC DNA]</scope>
    <source>
        <strain evidence="1 2">MSK.14.54</strain>
    </source>
</reference>
<evidence type="ECO:0000313" key="1">
    <source>
        <dbReference type="EMBL" id="NSE17844.1"/>
    </source>
</evidence>
<keyword evidence="2" id="KW-1185">Reference proteome</keyword>
<organism evidence="1 2">
    <name type="scientific">Fusicatenibacter saccharivorans</name>
    <dbReference type="NCBI Taxonomy" id="1150298"/>
    <lineage>
        <taxon>Bacteria</taxon>
        <taxon>Bacillati</taxon>
        <taxon>Bacillota</taxon>
        <taxon>Clostridia</taxon>
        <taxon>Lachnospirales</taxon>
        <taxon>Lachnospiraceae</taxon>
        <taxon>Fusicatenibacter</taxon>
    </lineage>
</organism>
<dbReference type="InterPro" id="IPR050490">
    <property type="entry name" value="Bact_solute-bd_prot1"/>
</dbReference>
<accession>A0ABX2GI02</accession>
<dbReference type="SUPFAM" id="SSF53850">
    <property type="entry name" value="Periplasmic binding protein-like II"/>
    <property type="match status" value="1"/>
</dbReference>
<dbReference type="EMBL" id="JAAITQ010000051">
    <property type="protein sequence ID" value="NSE17844.1"/>
    <property type="molecule type" value="Genomic_DNA"/>
</dbReference>
<dbReference type="Gene3D" id="3.40.190.10">
    <property type="entry name" value="Periplasmic binding protein-like II"/>
    <property type="match status" value="2"/>
</dbReference>
<proteinExistence type="predicted"/>
<dbReference type="Proteomes" id="UP000768180">
    <property type="component" value="Unassembled WGS sequence"/>
</dbReference>
<dbReference type="RefSeq" id="WP_118595808.1">
    <property type="nucleotide sequence ID" value="NZ_DAWEMV010000006.1"/>
</dbReference>
<evidence type="ECO:0000313" key="2">
    <source>
        <dbReference type="Proteomes" id="UP000768180"/>
    </source>
</evidence>
<sequence length="557" mass="64475">MKKKTTILLLAGSLMIAGIAALLYQSQNSRNQIRHYTAFFSTTGEEITSDNDMKKKIAEQIGADCEETWLKGQTKDNALNAYIAAGEYPDFISGESKLYDAGALIPIDEYWDNYPNIKNYLTEEQWDLFRQADGHIYWIPQFGVSQGQDTEVIHSGEAFWIQTRVLKWADYPEITTVDEYFDLLERYQEANPCLENGTPNIPFAILCDDWRYFCLENVPQFLDGYPNDGSCIVDPDTLQVIDYNTTPTAKRYYQKLNEEYKKGMISPETFLDTYEEYLDKLSTGAVLGMVDQRWQFYYAIQTAYDSGNLRSYGCDYVPLPITIDKKVKNQWHTARSAELDTASGLSITISCEDPEGAMQFVNNLLDPEITKLRFWGEENLDYSIDENGIFYLNEEQGVRVNDRKLKKTHFCTYSYFPRSEGMLSDGINAFSPENQPVEFWKSQPRDIQECFEAYGVTNYVDMLGRNDAPGVWYPMYSYTNSLTSNTQAGQTLERMDEVKHRWLPQVILAQNFEETWNSYMEAYNACDPQSYFEDLQKELDQRMNKKNSNFCILNDKN</sequence>
<protein>
    <submittedName>
        <fullName evidence="1">Extracellular solute-binding protein</fullName>
    </submittedName>
</protein>